<reference evidence="1 2" key="1">
    <citation type="submission" date="2009-08" db="EMBL/GenBank/DDBJ databases">
        <title>The Genome Sequence of Spizellomyces punctatus strain DAOM BR117.</title>
        <authorList>
            <consortium name="The Broad Institute Genome Sequencing Platform"/>
            <person name="Russ C."/>
            <person name="Cuomo C."/>
            <person name="Shea T."/>
            <person name="Young S.K."/>
            <person name="Zeng Q."/>
            <person name="Koehrsen M."/>
            <person name="Haas B."/>
            <person name="Borodovsky M."/>
            <person name="Guigo R."/>
            <person name="Alvarado L."/>
            <person name="Berlin A."/>
            <person name="Bochicchio J."/>
            <person name="Borenstein D."/>
            <person name="Chapman S."/>
            <person name="Chen Z."/>
            <person name="Engels R."/>
            <person name="Freedman E."/>
            <person name="Gellesch M."/>
            <person name="Goldberg J."/>
            <person name="Griggs A."/>
            <person name="Gujja S."/>
            <person name="Heiman D."/>
            <person name="Hepburn T."/>
            <person name="Howarth C."/>
            <person name="Jen D."/>
            <person name="Larson L."/>
            <person name="Lewis B."/>
            <person name="Mehta T."/>
            <person name="Park D."/>
            <person name="Pearson M."/>
            <person name="Roberts A."/>
            <person name="Saif S."/>
            <person name="Shenoy N."/>
            <person name="Sisk P."/>
            <person name="Stolte C."/>
            <person name="Sykes S."/>
            <person name="Thomson T."/>
            <person name="Walk T."/>
            <person name="White J."/>
            <person name="Yandava C."/>
            <person name="Burger G."/>
            <person name="Gray M.W."/>
            <person name="Holland P.W.H."/>
            <person name="King N."/>
            <person name="Lang F.B.F."/>
            <person name="Roger A.J."/>
            <person name="Ruiz-Trillo I."/>
            <person name="Lander E."/>
            <person name="Nusbaum C."/>
        </authorList>
    </citation>
    <scope>NUCLEOTIDE SEQUENCE [LARGE SCALE GENOMIC DNA]</scope>
    <source>
        <strain evidence="1 2">DAOM BR117</strain>
    </source>
</reference>
<dbReference type="VEuPathDB" id="FungiDB:SPPG_09518"/>
<dbReference type="AlphaFoldDB" id="A0A0L0H4J3"/>
<evidence type="ECO:0000313" key="2">
    <source>
        <dbReference type="Proteomes" id="UP000053201"/>
    </source>
</evidence>
<evidence type="ECO:0000313" key="1">
    <source>
        <dbReference type="EMBL" id="KNC96435.1"/>
    </source>
</evidence>
<organism evidence="1 2">
    <name type="scientific">Spizellomyces punctatus (strain DAOM BR117)</name>
    <dbReference type="NCBI Taxonomy" id="645134"/>
    <lineage>
        <taxon>Eukaryota</taxon>
        <taxon>Fungi</taxon>
        <taxon>Fungi incertae sedis</taxon>
        <taxon>Chytridiomycota</taxon>
        <taxon>Chytridiomycota incertae sedis</taxon>
        <taxon>Chytridiomycetes</taxon>
        <taxon>Spizellomycetales</taxon>
        <taxon>Spizellomycetaceae</taxon>
        <taxon>Spizellomyces</taxon>
    </lineage>
</organism>
<dbReference type="InParanoid" id="A0A0L0H4J3"/>
<gene>
    <name evidence="1" type="ORF">SPPG_09518</name>
</gene>
<dbReference type="EMBL" id="KQ257468">
    <property type="protein sequence ID" value="KNC96435.1"/>
    <property type="molecule type" value="Genomic_DNA"/>
</dbReference>
<name>A0A0L0H4J3_SPIPD</name>
<dbReference type="GeneID" id="27692643"/>
<dbReference type="Proteomes" id="UP000053201">
    <property type="component" value="Unassembled WGS sequence"/>
</dbReference>
<sequence length="144" mass="16221">MKSSIFTARTRSGASHDLCRLACADRRKQLPSPLRIALDALPDGSWKADKVTVTWIVCWLSNIRPPVGDPGWQMFECSHLCLCFDGRINHRDNRIFCVSPQCLVWESKAVNQSRGNDFCLRPCLQSGCAKSLCTCQQIHDPPCR</sequence>
<dbReference type="RefSeq" id="XP_016604475.1">
    <property type="nucleotide sequence ID" value="XM_016757690.1"/>
</dbReference>
<proteinExistence type="predicted"/>
<accession>A0A0L0H4J3</accession>
<protein>
    <submittedName>
        <fullName evidence="1">Uncharacterized protein</fullName>
    </submittedName>
</protein>
<keyword evidence="2" id="KW-1185">Reference proteome</keyword>